<organism evidence="1 2">
    <name type="scientific">Pseudoalteromonas tunicata D2</name>
    <dbReference type="NCBI Taxonomy" id="87626"/>
    <lineage>
        <taxon>Bacteria</taxon>
        <taxon>Pseudomonadati</taxon>
        <taxon>Pseudomonadota</taxon>
        <taxon>Gammaproteobacteria</taxon>
        <taxon>Alteromonadales</taxon>
        <taxon>Pseudoalteromonadaceae</taxon>
        <taxon>Pseudoalteromonas</taxon>
    </lineage>
</organism>
<reference evidence="1 2" key="1">
    <citation type="submission" date="2006-02" db="EMBL/GenBank/DDBJ databases">
        <authorList>
            <person name="Moran M.A."/>
            <person name="Kjelleberg S."/>
            <person name="Egan S."/>
            <person name="Saunders N."/>
            <person name="Thomas T."/>
            <person name="Ferriera S."/>
            <person name="Johnson J."/>
            <person name="Kravitz S."/>
            <person name="Halpern A."/>
            <person name="Remington K."/>
            <person name="Beeson K."/>
            <person name="Tran B."/>
            <person name="Rogers Y.-H."/>
            <person name="Friedman R."/>
            <person name="Venter J.C."/>
        </authorList>
    </citation>
    <scope>NUCLEOTIDE SEQUENCE [LARGE SCALE GENOMIC DNA]</scope>
    <source>
        <strain evidence="1 2">D2</strain>
    </source>
</reference>
<dbReference type="InterPro" id="IPR036291">
    <property type="entry name" value="NAD(P)-bd_dom_sf"/>
</dbReference>
<dbReference type="HOGENOM" id="CLU_007383_11_1_6"/>
<name>A4C8E4_9GAMM</name>
<dbReference type="CDD" id="cd05266">
    <property type="entry name" value="SDR_a4"/>
    <property type="match status" value="1"/>
</dbReference>
<dbReference type="OrthoDB" id="751203at2"/>
<keyword evidence="2" id="KW-1185">Reference proteome</keyword>
<comment type="caution">
    <text evidence="1">The sequence shown here is derived from an EMBL/GenBank/DDBJ whole genome shotgun (WGS) entry which is preliminary data.</text>
</comment>
<evidence type="ECO:0000313" key="1">
    <source>
        <dbReference type="EMBL" id="EAR28859.1"/>
    </source>
</evidence>
<dbReference type="PANTHER" id="PTHR48079">
    <property type="entry name" value="PROTEIN YEEZ"/>
    <property type="match status" value="1"/>
</dbReference>
<proteinExistence type="predicted"/>
<dbReference type="STRING" id="87626.PTD2_07444"/>
<dbReference type="Gene3D" id="3.40.50.720">
    <property type="entry name" value="NAD(P)-binding Rossmann-like Domain"/>
    <property type="match status" value="1"/>
</dbReference>
<evidence type="ECO:0000313" key="2">
    <source>
        <dbReference type="Proteomes" id="UP000006201"/>
    </source>
</evidence>
<dbReference type="AlphaFoldDB" id="A4C8E4"/>
<accession>A4C8E4</accession>
<dbReference type="InterPro" id="IPR051783">
    <property type="entry name" value="NAD(P)-dependent_oxidoreduct"/>
</dbReference>
<dbReference type="eggNOG" id="COG0451">
    <property type="taxonomic scope" value="Bacteria"/>
</dbReference>
<dbReference type="Proteomes" id="UP000006201">
    <property type="component" value="Unassembled WGS sequence"/>
</dbReference>
<sequence>MLMKNTEKKCVILGHGWLGQDLKQQLIGKKYGVDATVRDPEKAEQLGLQYFSLSNEVLNHNIECKDAYWVCCIPPGFRREESNYLTVLAAALKLAQSQAMKGFLLCSSTGIYPSQAGLFHEQSSLNDLNLKQQGLLEAEQLVLSSGLGKVVRLAGLMGPKRHPGRFVAGKQLASSANESVNMVHQRDASNAIVHILENWSGAEPIYNLVMADHSCKADFYQQACKQLGTASPTFETDHQVERIIDGSAIEQLGFRYQFSRLADALEYCQ</sequence>
<dbReference type="RefSeq" id="WP_009838121.1">
    <property type="nucleotide sequence ID" value="NZ_AAOH01000003.1"/>
</dbReference>
<dbReference type="EMBL" id="AAOH01000003">
    <property type="protein sequence ID" value="EAR28859.1"/>
    <property type="molecule type" value="Genomic_DNA"/>
</dbReference>
<dbReference type="PANTHER" id="PTHR48079:SF6">
    <property type="entry name" value="NAD(P)-BINDING DOMAIN-CONTAINING PROTEIN-RELATED"/>
    <property type="match status" value="1"/>
</dbReference>
<dbReference type="SUPFAM" id="SSF51735">
    <property type="entry name" value="NAD(P)-binding Rossmann-fold domains"/>
    <property type="match status" value="1"/>
</dbReference>
<dbReference type="GO" id="GO:0005737">
    <property type="term" value="C:cytoplasm"/>
    <property type="evidence" value="ECO:0007669"/>
    <property type="project" value="TreeGrafter"/>
</dbReference>
<protein>
    <submittedName>
        <fullName evidence="1">Uncharacterized protein</fullName>
    </submittedName>
</protein>
<dbReference type="GO" id="GO:0004029">
    <property type="term" value="F:aldehyde dehydrogenase (NAD+) activity"/>
    <property type="evidence" value="ECO:0007669"/>
    <property type="project" value="TreeGrafter"/>
</dbReference>
<gene>
    <name evidence="1" type="ORF">PTD2_07444</name>
</gene>